<sequence length="342" mass="35161">MTRAVALRLAAFAGALLLAFAGAFALGSAADPIAAADPAPHAGTPGMTDGMAGDEPGGHATGHSDPGAQPPGLAVSQDGYTLLPATTFFPSGQQQTLKFTIQGPDGKPVTQYTKTHEKDLHLIVVRRDLSGFHHVHPTRDASGAWSIPFTFTAGGTWRVFTDFQPAALGKTLTLGTDVNVSGLYVPVPLNEPSAVTSVDGYDVTLAGNPNAGKESELTFSISKGGQPVIDLQPYLGAFGHLVSLRSGDLAYLHNHPAQLATPGSKGGPKIQFGTTFPTGGTYSLFLDFQHAGKVHTAEFTVNATGNAIVPPATTAATTASPTRAPSSTASETPGHESTPHGH</sequence>
<protein>
    <recommendedName>
        <fullName evidence="5">Secreted protein</fullName>
    </recommendedName>
</protein>
<dbReference type="RefSeq" id="WP_344112113.1">
    <property type="nucleotide sequence ID" value="NZ_BAAANE010000005.1"/>
</dbReference>
<feature type="signal peptide" evidence="2">
    <location>
        <begin position="1"/>
        <end position="25"/>
    </location>
</feature>
<evidence type="ECO:0000256" key="2">
    <source>
        <dbReference type="SAM" id="SignalP"/>
    </source>
</evidence>
<keyword evidence="2" id="KW-0732">Signal</keyword>
<feature type="chain" id="PRO_5047159464" description="Secreted protein" evidence="2">
    <location>
        <begin position="26"/>
        <end position="342"/>
    </location>
</feature>
<proteinExistence type="predicted"/>
<accession>A0ABN2FBL0</accession>
<reference evidence="3 4" key="1">
    <citation type="journal article" date="2019" name="Int. J. Syst. Evol. Microbiol.">
        <title>The Global Catalogue of Microorganisms (GCM) 10K type strain sequencing project: providing services to taxonomists for standard genome sequencing and annotation.</title>
        <authorList>
            <consortium name="The Broad Institute Genomics Platform"/>
            <consortium name="The Broad Institute Genome Sequencing Center for Infectious Disease"/>
            <person name="Wu L."/>
            <person name="Ma J."/>
        </authorList>
    </citation>
    <scope>NUCLEOTIDE SEQUENCE [LARGE SCALE GENOMIC DNA]</scope>
    <source>
        <strain evidence="3 4">JCM 14306</strain>
    </source>
</reference>
<feature type="compositionally biased region" description="Low complexity" evidence="1">
    <location>
        <begin position="313"/>
        <end position="330"/>
    </location>
</feature>
<organism evidence="3 4">
    <name type="scientific">Kribbella alba</name>
    <dbReference type="NCBI Taxonomy" id="190197"/>
    <lineage>
        <taxon>Bacteria</taxon>
        <taxon>Bacillati</taxon>
        <taxon>Actinomycetota</taxon>
        <taxon>Actinomycetes</taxon>
        <taxon>Propionibacteriales</taxon>
        <taxon>Kribbellaceae</taxon>
        <taxon>Kribbella</taxon>
    </lineage>
</organism>
<evidence type="ECO:0008006" key="5">
    <source>
        <dbReference type="Google" id="ProtNLM"/>
    </source>
</evidence>
<keyword evidence="4" id="KW-1185">Reference proteome</keyword>
<comment type="caution">
    <text evidence="3">The sequence shown here is derived from an EMBL/GenBank/DDBJ whole genome shotgun (WGS) entry which is preliminary data.</text>
</comment>
<dbReference type="EMBL" id="BAAANE010000005">
    <property type="protein sequence ID" value="GAA1639293.1"/>
    <property type="molecule type" value="Genomic_DNA"/>
</dbReference>
<gene>
    <name evidence="3" type="ORF">GCM10009744_30970</name>
</gene>
<name>A0ABN2FBL0_9ACTN</name>
<feature type="region of interest" description="Disordered" evidence="1">
    <location>
        <begin position="37"/>
        <end position="76"/>
    </location>
</feature>
<feature type="region of interest" description="Disordered" evidence="1">
    <location>
        <begin position="313"/>
        <end position="342"/>
    </location>
</feature>
<evidence type="ECO:0000256" key="1">
    <source>
        <dbReference type="SAM" id="MobiDB-lite"/>
    </source>
</evidence>
<evidence type="ECO:0000313" key="4">
    <source>
        <dbReference type="Proteomes" id="UP001501319"/>
    </source>
</evidence>
<evidence type="ECO:0000313" key="3">
    <source>
        <dbReference type="EMBL" id="GAA1639293.1"/>
    </source>
</evidence>
<feature type="compositionally biased region" description="Basic and acidic residues" evidence="1">
    <location>
        <begin position="333"/>
        <end position="342"/>
    </location>
</feature>
<dbReference type="Proteomes" id="UP001501319">
    <property type="component" value="Unassembled WGS sequence"/>
</dbReference>